<dbReference type="SMART" id="SM00044">
    <property type="entry name" value="CYCc"/>
    <property type="match status" value="1"/>
</dbReference>
<sequence>MAAQPGDSSRDDPNEPLVDSDPNRRSVIEPWRPARARGRRATEADGLVAPAEIAQLFAGGEAGGRAFRWLLNEGRRLPDLADVVAGLGRQLTEGGLPLQRLYLGQRTIHPQMGAIGYLWNKGDETAQIIEREHSVVTGATYLTSPMRRLYEDGEKLIRRKLVGPEAQLDFPVLHELAETGATDYAIFLLEIDDDARASISMTTNAPQGFSDAEIASVGAVMPLLAMVVESREWHRLAKSLLEIYLGEDAGRQVLGGSVRRGQAMTIAAAIWFCDLRDFTAMSNQLPRDEVIALLNDYFDAMARPVHAHGGEILKFIGDAMLAIFPMQDDLDRDNRCHVALRAAHEAFDALDALNEIRASAGKPPLRAGIGLHAGSVSYGNIGAVIGNSARLDFTAIGPAVNLASRIQDLCRGLNRPLLASKAFASPCGSLLVPLGKFDLAGFPEPQEIYGLPD</sequence>
<dbReference type="InterPro" id="IPR001054">
    <property type="entry name" value="A/G_cyclase"/>
</dbReference>
<dbReference type="EC" id="4.6.1.-" evidence="3"/>
<organism evidence="3 4">
    <name type="scientific">Dongia sedimenti</name>
    <dbReference type="NCBI Taxonomy" id="3064282"/>
    <lineage>
        <taxon>Bacteria</taxon>
        <taxon>Pseudomonadati</taxon>
        <taxon>Pseudomonadota</taxon>
        <taxon>Alphaproteobacteria</taxon>
        <taxon>Rhodospirillales</taxon>
        <taxon>Dongiaceae</taxon>
        <taxon>Dongia</taxon>
    </lineage>
</organism>
<dbReference type="InterPro" id="IPR050697">
    <property type="entry name" value="Adenylyl/Guanylyl_Cyclase_3/4"/>
</dbReference>
<feature type="domain" description="Guanylate cyclase" evidence="2">
    <location>
        <begin position="269"/>
        <end position="407"/>
    </location>
</feature>
<evidence type="ECO:0000313" key="3">
    <source>
        <dbReference type="EMBL" id="MDQ7249341.1"/>
    </source>
</evidence>
<accession>A0ABU0YQU2</accession>
<evidence type="ECO:0000313" key="4">
    <source>
        <dbReference type="Proteomes" id="UP001230156"/>
    </source>
</evidence>
<dbReference type="Proteomes" id="UP001230156">
    <property type="component" value="Unassembled WGS sequence"/>
</dbReference>
<dbReference type="RefSeq" id="WP_379957219.1">
    <property type="nucleotide sequence ID" value="NZ_JAUYVI010000005.1"/>
</dbReference>
<comment type="caution">
    <text evidence="3">The sequence shown here is derived from an EMBL/GenBank/DDBJ whole genome shotgun (WGS) entry which is preliminary data.</text>
</comment>
<dbReference type="PANTHER" id="PTHR43081">
    <property type="entry name" value="ADENYLATE CYCLASE, TERMINAL-DIFFERENTIATION SPECIFIC-RELATED"/>
    <property type="match status" value="1"/>
</dbReference>
<evidence type="ECO:0000259" key="2">
    <source>
        <dbReference type="PROSITE" id="PS50125"/>
    </source>
</evidence>
<reference evidence="4" key="1">
    <citation type="submission" date="2023-08" db="EMBL/GenBank/DDBJ databases">
        <title>Rhodospirillaceae gen. nov., a novel taxon isolated from the Yangtze River Yuezi River estuary sludge.</title>
        <authorList>
            <person name="Ruan L."/>
        </authorList>
    </citation>
    <scope>NUCLEOTIDE SEQUENCE [LARGE SCALE GENOMIC DNA]</scope>
    <source>
        <strain evidence="4">R-7</strain>
    </source>
</reference>
<dbReference type="CDD" id="cd07302">
    <property type="entry name" value="CHD"/>
    <property type="match status" value="1"/>
</dbReference>
<dbReference type="SUPFAM" id="SSF55073">
    <property type="entry name" value="Nucleotide cyclase"/>
    <property type="match status" value="1"/>
</dbReference>
<dbReference type="Pfam" id="PF00211">
    <property type="entry name" value="Guanylate_cyc"/>
    <property type="match status" value="1"/>
</dbReference>
<dbReference type="GO" id="GO:0016829">
    <property type="term" value="F:lyase activity"/>
    <property type="evidence" value="ECO:0007669"/>
    <property type="project" value="UniProtKB-KW"/>
</dbReference>
<keyword evidence="4" id="KW-1185">Reference proteome</keyword>
<evidence type="ECO:0000256" key="1">
    <source>
        <dbReference type="SAM" id="MobiDB-lite"/>
    </source>
</evidence>
<name>A0ABU0YQU2_9PROT</name>
<protein>
    <submittedName>
        <fullName evidence="3">Adenylate/guanylate cyclase domain-containing protein</fullName>
        <ecNumber evidence="3">4.6.1.-</ecNumber>
    </submittedName>
</protein>
<dbReference type="Gene3D" id="3.30.70.1230">
    <property type="entry name" value="Nucleotide cyclase"/>
    <property type="match status" value="1"/>
</dbReference>
<gene>
    <name evidence="3" type="ORF">Q8A70_16760</name>
</gene>
<dbReference type="PANTHER" id="PTHR43081:SF11">
    <property type="entry name" value="BLR2264 PROTEIN"/>
    <property type="match status" value="1"/>
</dbReference>
<proteinExistence type="predicted"/>
<keyword evidence="3" id="KW-0456">Lyase</keyword>
<dbReference type="PROSITE" id="PS50125">
    <property type="entry name" value="GUANYLATE_CYCLASE_2"/>
    <property type="match status" value="1"/>
</dbReference>
<dbReference type="EMBL" id="JAUYVI010000005">
    <property type="protein sequence ID" value="MDQ7249341.1"/>
    <property type="molecule type" value="Genomic_DNA"/>
</dbReference>
<dbReference type="InterPro" id="IPR029787">
    <property type="entry name" value="Nucleotide_cyclase"/>
</dbReference>
<feature type="region of interest" description="Disordered" evidence="1">
    <location>
        <begin position="1"/>
        <end position="36"/>
    </location>
</feature>